<evidence type="ECO:0000313" key="8">
    <source>
        <dbReference type="EMBL" id="MEY9313306.1"/>
    </source>
</evidence>
<dbReference type="PANTHER" id="PTHR36923">
    <property type="entry name" value="FERREDOXIN"/>
    <property type="match status" value="1"/>
</dbReference>
<protein>
    <recommendedName>
        <fullName evidence="6">Ferredoxin</fullName>
    </recommendedName>
</protein>
<comment type="caution">
    <text evidence="8">The sequence shown here is derived from an EMBL/GenBank/DDBJ whole genome shotgun (WGS) entry which is preliminary data.</text>
</comment>
<evidence type="ECO:0000256" key="6">
    <source>
        <dbReference type="RuleBase" id="RU368020"/>
    </source>
</evidence>
<evidence type="ECO:0000256" key="4">
    <source>
        <dbReference type="ARBA" id="ARBA00023004"/>
    </source>
</evidence>
<keyword evidence="2 6" id="KW-0479">Metal-binding</keyword>
<dbReference type="PANTHER" id="PTHR36923:SF3">
    <property type="entry name" value="FERREDOXIN"/>
    <property type="match status" value="1"/>
</dbReference>
<keyword evidence="5 6" id="KW-0411">Iron-sulfur</keyword>
<evidence type="ECO:0000256" key="3">
    <source>
        <dbReference type="ARBA" id="ARBA00022982"/>
    </source>
</evidence>
<gene>
    <name evidence="8" type="ORF">ABIF29_000105</name>
</gene>
<dbReference type="PRINTS" id="PR00352">
    <property type="entry name" value="3FE4SFRDOXIN"/>
</dbReference>
<dbReference type="InterPro" id="IPR051269">
    <property type="entry name" value="Fe-S_cluster_ET"/>
</dbReference>
<evidence type="ECO:0000256" key="7">
    <source>
        <dbReference type="SAM" id="MobiDB-lite"/>
    </source>
</evidence>
<evidence type="ECO:0000256" key="2">
    <source>
        <dbReference type="ARBA" id="ARBA00022723"/>
    </source>
</evidence>
<reference evidence="8 9" key="1">
    <citation type="submission" date="2024-07" db="EMBL/GenBank/DDBJ databases">
        <title>Genomic Encyclopedia of Type Strains, Phase V (KMG-V): Genome sequencing to study the core and pangenomes of soil and plant-associated prokaryotes.</title>
        <authorList>
            <person name="Whitman W."/>
        </authorList>
    </citation>
    <scope>NUCLEOTIDE SEQUENCE [LARGE SCALE GENOMIC DNA]</scope>
    <source>
        <strain evidence="8 9">USDA 415</strain>
    </source>
</reference>
<dbReference type="Proteomes" id="UP001565471">
    <property type="component" value="Unassembled WGS sequence"/>
</dbReference>
<evidence type="ECO:0000313" key="9">
    <source>
        <dbReference type="Proteomes" id="UP001565471"/>
    </source>
</evidence>
<dbReference type="Pfam" id="PF13459">
    <property type="entry name" value="Fer4_15"/>
    <property type="match status" value="1"/>
</dbReference>
<sequence>MRVVVDQDLCGTSGQCVLTLPGTFRQREPDGVAEVCVATVPQALHAAVRLAASQCPVAAIRVIESDAGDGERAGADPAPSPAEGRAPCRERPMPSRRTRWDALQTRWPW</sequence>
<dbReference type="Gene3D" id="3.30.70.20">
    <property type="match status" value="1"/>
</dbReference>
<dbReference type="SUPFAM" id="SSF54862">
    <property type="entry name" value="4Fe-4S ferredoxins"/>
    <property type="match status" value="1"/>
</dbReference>
<keyword evidence="4 6" id="KW-0408">Iron</keyword>
<evidence type="ECO:0000256" key="5">
    <source>
        <dbReference type="ARBA" id="ARBA00023014"/>
    </source>
</evidence>
<accession>A0ABV4EQ92</accession>
<name>A0ABV4EQ92_BRAEL</name>
<dbReference type="InterPro" id="IPR001080">
    <property type="entry name" value="3Fe4S_ferredoxin"/>
</dbReference>
<keyword evidence="9" id="KW-1185">Reference proteome</keyword>
<organism evidence="8 9">
    <name type="scientific">Bradyrhizobium elkanii</name>
    <dbReference type="NCBI Taxonomy" id="29448"/>
    <lineage>
        <taxon>Bacteria</taxon>
        <taxon>Pseudomonadati</taxon>
        <taxon>Pseudomonadota</taxon>
        <taxon>Alphaproteobacteria</taxon>
        <taxon>Hyphomicrobiales</taxon>
        <taxon>Nitrobacteraceae</taxon>
        <taxon>Bradyrhizobium</taxon>
    </lineage>
</organism>
<proteinExistence type="predicted"/>
<keyword evidence="1 6" id="KW-0813">Transport</keyword>
<feature type="region of interest" description="Disordered" evidence="7">
    <location>
        <begin position="66"/>
        <end position="109"/>
    </location>
</feature>
<dbReference type="EMBL" id="JBGBZA010000001">
    <property type="protein sequence ID" value="MEY9313306.1"/>
    <property type="molecule type" value="Genomic_DNA"/>
</dbReference>
<keyword evidence="3 6" id="KW-0249">Electron transport</keyword>
<evidence type="ECO:0000256" key="1">
    <source>
        <dbReference type="ARBA" id="ARBA00022448"/>
    </source>
</evidence>
<comment type="function">
    <text evidence="6">Ferredoxins are iron-sulfur proteins that transfer electrons in a wide variety of metabolic reactions.</text>
</comment>